<keyword evidence="2" id="KW-0813">Transport</keyword>
<dbReference type="SUPFAM" id="SSF53474">
    <property type="entry name" value="alpha/beta-Hydrolases"/>
    <property type="match status" value="1"/>
</dbReference>
<keyword evidence="8" id="KW-0732">Signal</keyword>
<dbReference type="InterPro" id="IPR001898">
    <property type="entry name" value="SLC13A/DASS"/>
</dbReference>
<dbReference type="PANTHER" id="PTHR10283">
    <property type="entry name" value="SOLUTE CARRIER FAMILY 13 MEMBER"/>
    <property type="match status" value="1"/>
</dbReference>
<accession>A0AAF0DJZ0</accession>
<evidence type="ECO:0000313" key="11">
    <source>
        <dbReference type="Proteomes" id="UP001219355"/>
    </source>
</evidence>
<feature type="compositionally biased region" description="Basic and acidic residues" evidence="6">
    <location>
        <begin position="550"/>
        <end position="563"/>
    </location>
</feature>
<dbReference type="Pfam" id="PF03600">
    <property type="entry name" value="CitMHS"/>
    <property type="match status" value="1"/>
</dbReference>
<dbReference type="Pfam" id="PF05577">
    <property type="entry name" value="Peptidase_S28"/>
    <property type="match status" value="1"/>
</dbReference>
<feature type="transmembrane region" description="Helical" evidence="7">
    <location>
        <begin position="1266"/>
        <end position="1287"/>
    </location>
</feature>
<dbReference type="CDD" id="cd14478">
    <property type="entry name" value="SPX_PHO87_PHO90_like"/>
    <property type="match status" value="1"/>
</dbReference>
<evidence type="ECO:0000256" key="7">
    <source>
        <dbReference type="SAM" id="Phobius"/>
    </source>
</evidence>
<keyword evidence="11" id="KW-1185">Reference proteome</keyword>
<dbReference type="InterPro" id="IPR029058">
    <property type="entry name" value="AB_hydrolase_fold"/>
</dbReference>
<sequence>MVLKIAACLLLWATASHAGFPVTPLGEFGAQSEIPSALASDDLTASYPEYNISIPVDHFHNDTRYEPHSNDKFQLRYWFDASHYKDGGPVIVLHGGETDGKGRLPFLQKGILAKLAEATNGIGVVLEHRYYGTSIPTKDFSTKNLRFLTTEQAMADSAYFAKNVVFKGLENKDLRSPKTAYVLYGGSYAGAQVIDDQAFLRVAYPDVFWGAISSSGVTKAIWDYWQYYEAARKHAPQHCVKQTQIFVDLVDNIALRGKDPKVTQQLKELFSLGNLTYTDDFANVLASGISGWQSTNWDPAISNPRIFQYCETITSDELRYPASDEQKKLAETLIKAGQYGRMGKTLKNRLLNYAGWVNATYVAPCLSRGKTLDVCHGTHDPAFYKKDDLKQTWRLWLYQVCTEWGFLQTGSGVPKSIQPVISRMIDLEYNTIICREAFDLHKEADVSRANKWGGFDIEYPRLAIIDGEADPWVEATPHAAAAKHRRDTLDKPFILIPDAVHHWDENGVFPNQTTPNFPPERIKKVQAREIEFVKKWMKARSSIELVEFDRDSARPSRNREPSRNRARGGKLPDKAGRFRRLLEKGRRDHTGWRSGKFHHRGGDWRGKGRIFDEFASGDGAADTDFPQRSRLRDVLGCGSLVRSATEEEIMKFSHSIQFNAVPDWSEYYIAYSNLKKRIYSLEKQIYNPETQEDEVERAPLLDRSLDTDSIFQRMLDAELEKVCSFYHEKETDLYKEVEDVLHEAESYMTDSVGFNMDFVADSMVKSRTLSFSNRNRRSSTLRGPGHLREHRESTVSESLADGDGDDADSEEDDISELPSPDMRRRSMSWREPGGRETSDGQTISEMTDSRILGMGSDPDHDPHLRALYNAGVSLKKRIISIYVSLCGLKSFIQLNRTGFSKALKKYDKTLDRSLRRGYMSTTVSTAYPFTNQTILQLDDKIAKIERLYADTVTKGDLSLSKRELRLHLREHVVWERNTVWREMIGVERKAQAANMGIRSTLLGGAQDPEAARRQGDEQEPATKEIVTPVGSCPVPRWMLTSNFVTLIIILVIFTAMLSVPIMAEREQQNCLAMLVFVSLLWSTEVIPLFVTSILIPFLAVMLQVMRSEEDNSRLHPKDAAKYVFASMWTSVIMLLLGGFTIAAALSKHDIARRMATFVLSKAGTTPRTPMLRNLPPDSRFSKALILGIALASNVGGAASPIASPQNIIALQNMHPSMSWGTWFFISTPVCIICVLLIWVLLLVTFRPGRGTVIVAIRPVKDKFSGVQWFVTIVTLITIILWCVSHQMESTFGDMGVIAIIPLVLFFGTGVLNKEDFNNFLWTIIILASGGLVLGKAVTSSGLLHTIARSITHSIESLSLYGVMFTFGLLILIIATFISHTVAALILLPLVQEIGAGMEHPHPNLLVMGAALMCSVAMGLPTSGFPNMSTSIPRYLYILLLQAAELTLVILIAAIMMEVPDTGQRYLRVGHFISRGIPASVISFAIIVTVGYGLMLVAGL</sequence>
<feature type="signal peptide" evidence="8">
    <location>
        <begin position="1"/>
        <end position="18"/>
    </location>
</feature>
<dbReference type="EMBL" id="CP120628">
    <property type="protein sequence ID" value="WEW58370.1"/>
    <property type="molecule type" value="Genomic_DNA"/>
</dbReference>
<proteinExistence type="predicted"/>
<evidence type="ECO:0000313" key="10">
    <source>
        <dbReference type="EMBL" id="WEW58370.1"/>
    </source>
</evidence>
<feature type="transmembrane region" description="Helical" evidence="7">
    <location>
        <begin position="1476"/>
        <end position="1497"/>
    </location>
</feature>
<dbReference type="InterPro" id="IPR004680">
    <property type="entry name" value="Cit_transptr-like_dom"/>
</dbReference>
<feature type="transmembrane region" description="Helical" evidence="7">
    <location>
        <begin position="1402"/>
        <end position="1422"/>
    </location>
</feature>
<dbReference type="InterPro" id="IPR004331">
    <property type="entry name" value="SPX_dom"/>
</dbReference>
<feature type="compositionally biased region" description="Acidic residues" evidence="6">
    <location>
        <begin position="800"/>
        <end position="815"/>
    </location>
</feature>
<dbReference type="Proteomes" id="UP001219355">
    <property type="component" value="Chromosome 2"/>
</dbReference>
<protein>
    <submittedName>
        <fullName evidence="10">Low-affinity phosphate transporter</fullName>
    </submittedName>
</protein>
<dbReference type="PANTHER" id="PTHR10283:SF92">
    <property type="entry name" value="LOW-AFFINITY PHOSPHATE TRANSPORTER PHO91"/>
    <property type="match status" value="1"/>
</dbReference>
<feature type="transmembrane region" description="Helical" evidence="7">
    <location>
        <begin position="1122"/>
        <end position="1145"/>
    </location>
</feature>
<feature type="transmembrane region" description="Helical" evidence="7">
    <location>
        <begin position="1319"/>
        <end position="1337"/>
    </location>
</feature>
<dbReference type="CDD" id="cd01115">
    <property type="entry name" value="SLC13_permease"/>
    <property type="match status" value="1"/>
</dbReference>
<evidence type="ECO:0000256" key="3">
    <source>
        <dbReference type="ARBA" id="ARBA00022692"/>
    </source>
</evidence>
<evidence type="ECO:0000259" key="9">
    <source>
        <dbReference type="PROSITE" id="PS51382"/>
    </source>
</evidence>
<keyword evidence="5 7" id="KW-0472">Membrane</keyword>
<dbReference type="GO" id="GO:0005315">
    <property type="term" value="F:phosphate transmembrane transporter activity"/>
    <property type="evidence" value="ECO:0007669"/>
    <property type="project" value="TreeGrafter"/>
</dbReference>
<name>A0AAF0DJZ0_9EURO</name>
<gene>
    <name evidence="10" type="primary">PHO91</name>
    <name evidence="10" type="ORF">PRK78_003838</name>
</gene>
<dbReference type="GO" id="GO:0006817">
    <property type="term" value="P:phosphate ion transport"/>
    <property type="evidence" value="ECO:0007669"/>
    <property type="project" value="TreeGrafter"/>
</dbReference>
<feature type="chain" id="PRO_5042059073" evidence="8">
    <location>
        <begin position="19"/>
        <end position="1499"/>
    </location>
</feature>
<dbReference type="FunFam" id="3.40.50.1820:FF:000251">
    <property type="entry name" value="Extracelular serine carboxypeptidase, putative"/>
    <property type="match status" value="1"/>
</dbReference>
<organism evidence="10 11">
    <name type="scientific">Emydomyces testavorans</name>
    <dbReference type="NCBI Taxonomy" id="2070801"/>
    <lineage>
        <taxon>Eukaryota</taxon>
        <taxon>Fungi</taxon>
        <taxon>Dikarya</taxon>
        <taxon>Ascomycota</taxon>
        <taxon>Pezizomycotina</taxon>
        <taxon>Eurotiomycetes</taxon>
        <taxon>Eurotiomycetidae</taxon>
        <taxon>Onygenales</taxon>
        <taxon>Nannizziopsiaceae</taxon>
        <taxon>Emydomyces</taxon>
    </lineage>
</organism>
<feature type="transmembrane region" description="Helical" evidence="7">
    <location>
        <begin position="1037"/>
        <end position="1059"/>
    </location>
</feature>
<comment type="subcellular location">
    <subcellularLocation>
        <location evidence="1">Membrane</location>
        <topology evidence="1">Multi-pass membrane protein</topology>
    </subcellularLocation>
</comment>
<evidence type="ECO:0000256" key="4">
    <source>
        <dbReference type="ARBA" id="ARBA00022989"/>
    </source>
</evidence>
<reference evidence="10" key="1">
    <citation type="submission" date="2023-03" db="EMBL/GenBank/DDBJ databases">
        <title>Emydomyces testavorans Genome Sequence.</title>
        <authorList>
            <person name="Hoyer L."/>
        </authorList>
    </citation>
    <scope>NUCLEOTIDE SEQUENCE</scope>
    <source>
        <strain evidence="10">16-2883</strain>
    </source>
</reference>
<feature type="transmembrane region" description="Helical" evidence="7">
    <location>
        <begin position="1222"/>
        <end position="1245"/>
    </location>
</feature>
<dbReference type="GO" id="GO:0005886">
    <property type="term" value="C:plasma membrane"/>
    <property type="evidence" value="ECO:0007669"/>
    <property type="project" value="TreeGrafter"/>
</dbReference>
<evidence type="ECO:0000256" key="5">
    <source>
        <dbReference type="ARBA" id="ARBA00023136"/>
    </source>
</evidence>
<feature type="domain" description="SPX" evidence="9">
    <location>
        <begin position="650"/>
        <end position="920"/>
    </location>
</feature>
<keyword evidence="4 7" id="KW-1133">Transmembrane helix</keyword>
<dbReference type="GO" id="GO:0070008">
    <property type="term" value="F:serine-type exopeptidase activity"/>
    <property type="evidence" value="ECO:0007669"/>
    <property type="project" value="InterPro"/>
</dbReference>
<feature type="transmembrane region" description="Helical" evidence="7">
    <location>
        <begin position="1293"/>
        <end position="1312"/>
    </location>
</feature>
<dbReference type="Gene3D" id="3.40.50.1820">
    <property type="entry name" value="alpha/beta hydrolase"/>
    <property type="match status" value="2"/>
</dbReference>
<feature type="region of interest" description="Disordered" evidence="6">
    <location>
        <begin position="550"/>
        <end position="574"/>
    </location>
</feature>
<feature type="transmembrane region" description="Helical" evidence="7">
    <location>
        <begin position="1434"/>
        <end position="1455"/>
    </location>
</feature>
<dbReference type="Pfam" id="PF00939">
    <property type="entry name" value="Na_sulph_symp"/>
    <property type="match status" value="1"/>
</dbReference>
<dbReference type="InterPro" id="IPR008758">
    <property type="entry name" value="Peptidase_S28"/>
</dbReference>
<feature type="transmembrane region" description="Helical" evidence="7">
    <location>
        <begin position="1357"/>
        <end position="1390"/>
    </location>
</feature>
<evidence type="ECO:0000256" key="2">
    <source>
        <dbReference type="ARBA" id="ARBA00022448"/>
    </source>
</evidence>
<dbReference type="PROSITE" id="PS51382">
    <property type="entry name" value="SPX"/>
    <property type="match status" value="1"/>
</dbReference>
<evidence type="ECO:0000256" key="6">
    <source>
        <dbReference type="SAM" id="MobiDB-lite"/>
    </source>
</evidence>
<evidence type="ECO:0000256" key="1">
    <source>
        <dbReference type="ARBA" id="ARBA00004141"/>
    </source>
</evidence>
<feature type="transmembrane region" description="Helical" evidence="7">
    <location>
        <begin position="1071"/>
        <end position="1102"/>
    </location>
</feature>
<keyword evidence="3 7" id="KW-0812">Transmembrane</keyword>
<evidence type="ECO:0000256" key="8">
    <source>
        <dbReference type="SAM" id="SignalP"/>
    </source>
</evidence>
<dbReference type="Pfam" id="PF03105">
    <property type="entry name" value="SPX"/>
    <property type="match status" value="2"/>
</dbReference>
<dbReference type="GO" id="GO:0006797">
    <property type="term" value="P:polyphosphate metabolic process"/>
    <property type="evidence" value="ECO:0007669"/>
    <property type="project" value="TreeGrafter"/>
</dbReference>
<feature type="region of interest" description="Disordered" evidence="6">
    <location>
        <begin position="771"/>
        <end position="843"/>
    </location>
</feature>
<dbReference type="GO" id="GO:0006508">
    <property type="term" value="P:proteolysis"/>
    <property type="evidence" value="ECO:0007669"/>
    <property type="project" value="InterPro"/>
</dbReference>